<accession>A0A8J5WP94</accession>
<dbReference type="Proteomes" id="UP000729402">
    <property type="component" value="Unassembled WGS sequence"/>
</dbReference>
<dbReference type="EMBL" id="JAAALK010000080">
    <property type="protein sequence ID" value="KAG8091594.1"/>
    <property type="molecule type" value="Genomic_DNA"/>
</dbReference>
<dbReference type="GO" id="GO:0003677">
    <property type="term" value="F:DNA binding"/>
    <property type="evidence" value="ECO:0007669"/>
    <property type="project" value="InterPro"/>
</dbReference>
<feature type="region of interest" description="Disordered" evidence="1">
    <location>
        <begin position="292"/>
        <end position="324"/>
    </location>
</feature>
<dbReference type="AlphaFoldDB" id="A0A8J5WP94"/>
<name>A0A8J5WP94_ZIZPA</name>
<gene>
    <name evidence="3" type="ORF">GUJ93_ZPchr0012g21106</name>
</gene>
<organism evidence="3 4">
    <name type="scientific">Zizania palustris</name>
    <name type="common">Northern wild rice</name>
    <dbReference type="NCBI Taxonomy" id="103762"/>
    <lineage>
        <taxon>Eukaryota</taxon>
        <taxon>Viridiplantae</taxon>
        <taxon>Streptophyta</taxon>
        <taxon>Embryophyta</taxon>
        <taxon>Tracheophyta</taxon>
        <taxon>Spermatophyta</taxon>
        <taxon>Magnoliopsida</taxon>
        <taxon>Liliopsida</taxon>
        <taxon>Poales</taxon>
        <taxon>Poaceae</taxon>
        <taxon>BOP clade</taxon>
        <taxon>Oryzoideae</taxon>
        <taxon>Oryzeae</taxon>
        <taxon>Zizaniinae</taxon>
        <taxon>Zizania</taxon>
    </lineage>
</organism>
<dbReference type="PROSITE" id="PS51005">
    <property type="entry name" value="NAC"/>
    <property type="match status" value="1"/>
</dbReference>
<reference evidence="3" key="1">
    <citation type="journal article" date="2021" name="bioRxiv">
        <title>Whole Genome Assembly and Annotation of Northern Wild Rice, Zizania palustris L., Supports a Whole Genome Duplication in the Zizania Genus.</title>
        <authorList>
            <person name="Haas M."/>
            <person name="Kono T."/>
            <person name="Macchietto M."/>
            <person name="Millas R."/>
            <person name="McGilp L."/>
            <person name="Shao M."/>
            <person name="Duquette J."/>
            <person name="Hirsch C.N."/>
            <person name="Kimball J."/>
        </authorList>
    </citation>
    <scope>NUCLEOTIDE SEQUENCE</scope>
    <source>
        <tissue evidence="3">Fresh leaf tissue</tissue>
    </source>
</reference>
<keyword evidence="4" id="KW-1185">Reference proteome</keyword>
<dbReference type="InterPro" id="IPR003441">
    <property type="entry name" value="NAC-dom"/>
</dbReference>
<evidence type="ECO:0000256" key="1">
    <source>
        <dbReference type="SAM" id="MobiDB-lite"/>
    </source>
</evidence>
<evidence type="ECO:0000313" key="3">
    <source>
        <dbReference type="EMBL" id="KAG8091594.1"/>
    </source>
</evidence>
<evidence type="ECO:0000259" key="2">
    <source>
        <dbReference type="PROSITE" id="PS51005"/>
    </source>
</evidence>
<protein>
    <recommendedName>
        <fullName evidence="2">NAC domain-containing protein</fullName>
    </recommendedName>
</protein>
<dbReference type="OrthoDB" id="688516at2759"/>
<evidence type="ECO:0000313" key="4">
    <source>
        <dbReference type="Proteomes" id="UP000729402"/>
    </source>
</evidence>
<reference evidence="3" key="2">
    <citation type="submission" date="2021-02" db="EMBL/GenBank/DDBJ databases">
        <authorList>
            <person name="Kimball J.A."/>
            <person name="Haas M.W."/>
            <person name="Macchietto M."/>
            <person name="Kono T."/>
            <person name="Duquette J."/>
            <person name="Shao M."/>
        </authorList>
    </citation>
    <scope>NUCLEOTIDE SEQUENCE</scope>
    <source>
        <tissue evidence="3">Fresh leaf tissue</tissue>
    </source>
</reference>
<sequence length="324" mass="35472">MAEDGDLKSWSSSNKDVHFVPGGVKFRPTDLDFLTILNLLLDGRTSLPGRLSVIFHEIRVLEFHPALLYETYAKDKEDGYIYFFSSRELRRAVWVGNGAGAWKVTGNNAKTVYDDDVDVVQKRNFVFYQCRFDGDKEPIRTNWAMHEFTRIIGSQDRVADLAVYRLYKEPEAGDAAPSMDEPSAAAPPQGMAGGTMDQENVGFTSQKWHQYAYGSAASPWSSSWAAWAPPSAPGLSSWAPPTAPDSWAPLPQITTSLPEQNAPGHNTWQAAYVELTNNQLGPPVIEDGTAAPMMIEDNSGGGDNASDAGDGSGGHRPCKIQRTN</sequence>
<dbReference type="PANTHER" id="PTHR31719">
    <property type="entry name" value="NAC TRANSCRIPTION FACTOR 56"/>
    <property type="match status" value="1"/>
</dbReference>
<dbReference type="GO" id="GO:0006355">
    <property type="term" value="P:regulation of DNA-templated transcription"/>
    <property type="evidence" value="ECO:0007669"/>
    <property type="project" value="InterPro"/>
</dbReference>
<proteinExistence type="predicted"/>
<feature type="region of interest" description="Disordered" evidence="1">
    <location>
        <begin position="172"/>
        <end position="193"/>
    </location>
</feature>
<feature type="domain" description="NAC" evidence="2">
    <location>
        <begin position="20"/>
        <end position="169"/>
    </location>
</feature>
<dbReference type="Pfam" id="PF02365">
    <property type="entry name" value="NAM"/>
    <property type="match status" value="1"/>
</dbReference>
<comment type="caution">
    <text evidence="3">The sequence shown here is derived from an EMBL/GenBank/DDBJ whole genome shotgun (WGS) entry which is preliminary data.</text>
</comment>
<dbReference type="PANTHER" id="PTHR31719:SF94">
    <property type="entry name" value="PROTEIN ATAF2"/>
    <property type="match status" value="1"/>
</dbReference>